<dbReference type="Proteomes" id="UP000236290">
    <property type="component" value="Unassembled WGS sequence"/>
</dbReference>
<evidence type="ECO:0000313" key="2">
    <source>
        <dbReference type="Proteomes" id="UP000236290"/>
    </source>
</evidence>
<comment type="caution">
    <text evidence="1">The sequence shown here is derived from an EMBL/GenBank/DDBJ whole genome shotgun (WGS) entry which is preliminary data.</text>
</comment>
<name>A0A2K0TZ67_TRIHA</name>
<dbReference type="OrthoDB" id="10557095at2759"/>
<evidence type="ECO:0000313" key="1">
    <source>
        <dbReference type="EMBL" id="PNP50801.1"/>
    </source>
</evidence>
<organism evidence="1 2">
    <name type="scientific">Trichoderma harzianum</name>
    <name type="common">Hypocrea lixii</name>
    <dbReference type="NCBI Taxonomy" id="5544"/>
    <lineage>
        <taxon>Eukaryota</taxon>
        <taxon>Fungi</taxon>
        <taxon>Dikarya</taxon>
        <taxon>Ascomycota</taxon>
        <taxon>Pezizomycotina</taxon>
        <taxon>Sordariomycetes</taxon>
        <taxon>Hypocreomycetidae</taxon>
        <taxon>Hypocreales</taxon>
        <taxon>Hypocreaceae</taxon>
        <taxon>Trichoderma</taxon>
    </lineage>
</organism>
<sequence length="323" mass="36945">MCLKHGYAGASHRVAPTNIKACPRVNSDDEYGCCLVTGNIVEGIVSHAVDIAEKTVPKYDSEVFKEHLVELIKKYYPHCAEDDAGKSEKNAEAVPKVHVYHKMAHEVVTRLEEVTGMNAHDVQANKDYFRELGRHVRSRVKHHHHKTADDNIDEGDKVAGKDFDEVSENDLSEASTYVGEEMDGLLTEVDDGATQALRKLVKQVAIKFMIEVVNKRKGREDKEEENEKYDFDFERFAELFEDPANFYTDFDLWGLVELSEDATIFYTNFDFEGFVELFEDEDGYVMVDRNTMMPSATDDEVLATEVTGKAAARTRTWWFFWRS</sequence>
<gene>
    <name evidence="1" type="ORF">THARTR1_08422</name>
</gene>
<protein>
    <submittedName>
        <fullName evidence="1">Uncharacterized protein</fullName>
    </submittedName>
</protein>
<dbReference type="AlphaFoldDB" id="A0A2K0TZ67"/>
<dbReference type="EMBL" id="MTYI01000144">
    <property type="protein sequence ID" value="PNP50801.1"/>
    <property type="molecule type" value="Genomic_DNA"/>
</dbReference>
<proteinExistence type="predicted"/>
<reference evidence="1 2" key="1">
    <citation type="submission" date="2017-02" db="EMBL/GenBank/DDBJ databases">
        <title>Genomes of Trichoderma spp. with biocontrol activity.</title>
        <authorList>
            <person name="Gardiner D."/>
            <person name="Kazan K."/>
            <person name="Vos C."/>
            <person name="Harvey P."/>
        </authorList>
    </citation>
    <scope>NUCLEOTIDE SEQUENCE [LARGE SCALE GENOMIC DNA]</scope>
    <source>
        <strain evidence="1 2">Tr1</strain>
    </source>
</reference>
<accession>A0A2K0TZ67</accession>